<dbReference type="SUPFAM" id="SSF49503">
    <property type="entry name" value="Cupredoxins"/>
    <property type="match status" value="3"/>
</dbReference>
<dbReference type="InterPro" id="IPR045087">
    <property type="entry name" value="Cu-oxidase_fam"/>
</dbReference>
<accession>D2PNK1</accession>
<keyword evidence="4" id="KW-0472">Membrane</keyword>
<keyword evidence="2" id="KW-0560">Oxidoreductase</keyword>
<dbReference type="Pfam" id="PF07731">
    <property type="entry name" value="Cu-oxidase_2"/>
    <property type="match status" value="1"/>
</dbReference>
<evidence type="ECO:0000313" key="8">
    <source>
        <dbReference type="Proteomes" id="UP000007967"/>
    </source>
</evidence>
<keyword evidence="1" id="KW-0479">Metal-binding</keyword>
<dbReference type="CDD" id="cd04202">
    <property type="entry name" value="CuRO_D2_2dMcoN_like"/>
    <property type="match status" value="1"/>
</dbReference>
<evidence type="ECO:0000313" key="7">
    <source>
        <dbReference type="EMBL" id="ADB30853.1"/>
    </source>
</evidence>
<feature type="domain" description="Plastocyanin-like" evidence="5">
    <location>
        <begin position="398"/>
        <end position="499"/>
    </location>
</feature>
<reference evidence="8" key="1">
    <citation type="submission" date="2009-09" db="EMBL/GenBank/DDBJ databases">
        <title>The complete genome of Kribbella flavida DSM 17836.</title>
        <authorList>
            <consortium name="US DOE Joint Genome Institute (JGI-PGF)"/>
            <person name="Lucas S."/>
            <person name="Copeland A."/>
            <person name="Lapidus A."/>
            <person name="Glavina del Rio T."/>
            <person name="Dalin E."/>
            <person name="Tice H."/>
            <person name="Bruce D."/>
            <person name="Goodwin L."/>
            <person name="Pitluck S."/>
            <person name="Kyrpides N."/>
            <person name="Mavromatis K."/>
            <person name="Ivanova N."/>
            <person name="Saunders E."/>
            <person name="Brettin T."/>
            <person name="Detter J.C."/>
            <person name="Han C."/>
            <person name="Larimer F."/>
            <person name="Land M."/>
            <person name="Hauser L."/>
            <person name="Markowitz V."/>
            <person name="Cheng J.-F."/>
            <person name="Hugenholtz P."/>
            <person name="Woyke T."/>
            <person name="Wu D."/>
            <person name="Pukall R."/>
            <person name="Klenk H.-P."/>
            <person name="Eisen J.A."/>
        </authorList>
    </citation>
    <scope>NUCLEOTIDE SEQUENCE [LARGE SCALE GENOMIC DNA]</scope>
    <source>
        <strain evidence="8">DSM 17836 / JCM 10339 / NBRC 14399</strain>
    </source>
</reference>
<dbReference type="KEGG" id="kfl:Kfla_1758"/>
<dbReference type="AlphaFoldDB" id="D2PNK1"/>
<dbReference type="InterPro" id="IPR011706">
    <property type="entry name" value="Cu-oxidase_C"/>
</dbReference>
<gene>
    <name evidence="7" type="ordered locus">Kfla_1758</name>
</gene>
<dbReference type="PROSITE" id="PS00080">
    <property type="entry name" value="MULTICOPPER_OXIDASE2"/>
    <property type="match status" value="1"/>
</dbReference>
<sequence length="518" mass="54312">MADGNNLEQPAAGASADGGQERRTGRLRNRLVAVGVALAVLVPLAYLWATSLVPDEYSATGMGFADYGGGPGASSSEHDHHGGKSVVDLTGPRAGTPDVALTLTAREQRFTLATGQSVDGYTLNGTSPGPLIRAVQGDLVEVTLVNESVADGATLHWHGIDVPNAEDGVAGVTQDAVPVGGKHVYRFRAEQAGTYWYHSHQVSSEQVRNGLFGTIVISPRAAPAGPSAQGSRGTEDRDLVAAIHTYDDRRTINGRTGSSREDVAAGTRLRVRIVNTDNALVRTGLVGAPVKVLAVDGQDLNGPTPTTDAFPLAAGARVDLDVTIPPTGVRLEAGGGSLALAPPGVEAPADPLPSATVDLLSYGSPAPLALDPAKADRAFEYRIGRRPGFLDGVPGLWWTINGHKFPDVPMYMVTEGDVVTMTISNSSGQSHPMHLHGHHAVVLSRNGVKSTGTPWWVDTLEVGDKETYEIAFTADNPGLWMDHCHNLPHASEGLMTHLMYEGVSTPYVVGGSAGNEPE</sequence>
<dbReference type="STRING" id="479435.Kfla_1758"/>
<organism evidence="7 8">
    <name type="scientific">Kribbella flavida (strain DSM 17836 / JCM 10339 / NBRC 14399)</name>
    <dbReference type="NCBI Taxonomy" id="479435"/>
    <lineage>
        <taxon>Bacteria</taxon>
        <taxon>Bacillati</taxon>
        <taxon>Actinomycetota</taxon>
        <taxon>Actinomycetes</taxon>
        <taxon>Propionibacteriales</taxon>
        <taxon>Kribbellaceae</taxon>
        <taxon>Kribbella</taxon>
    </lineage>
</organism>
<dbReference type="InterPro" id="IPR008972">
    <property type="entry name" value="Cupredoxin"/>
</dbReference>
<reference evidence="7 8" key="2">
    <citation type="journal article" date="2010" name="Stand. Genomic Sci.">
        <title>Complete genome sequence of Kribbella flavida type strain (IFO 14399).</title>
        <authorList>
            <person name="Pukall R."/>
            <person name="Lapidus A."/>
            <person name="Glavina Del Rio T."/>
            <person name="Copeland A."/>
            <person name="Tice H."/>
            <person name="Cheng J.-F."/>
            <person name="Lucas S."/>
            <person name="Chen F."/>
            <person name="Nolan M."/>
            <person name="LaButti K."/>
            <person name="Pati A."/>
            <person name="Ivanova N."/>
            <person name="Mavrommatis K."/>
            <person name="Mikhailova N."/>
            <person name="Pitluck S."/>
            <person name="Bruce D."/>
            <person name="Goodwin L."/>
            <person name="Land M."/>
            <person name="Hauser L."/>
            <person name="Chang Y.-J."/>
            <person name="Jeffries C.D."/>
            <person name="Chen A."/>
            <person name="Palaniappan K."/>
            <person name="Chain P."/>
            <person name="Rohde M."/>
            <person name="Goeker M."/>
            <person name="Bristow J."/>
            <person name="Eisen J.A."/>
            <person name="Markowitz V."/>
            <person name="Hugenholtz P."/>
            <person name="Kyrpides N.C."/>
            <person name="Klenk H.-P."/>
            <person name="Brettin T."/>
        </authorList>
    </citation>
    <scope>NUCLEOTIDE SEQUENCE [LARGE SCALE GENOMIC DNA]</scope>
    <source>
        <strain evidence="8">DSM 17836 / JCM 10339 / NBRC 14399</strain>
    </source>
</reference>
<keyword evidence="4" id="KW-0812">Transmembrane</keyword>
<proteinExistence type="predicted"/>
<dbReference type="InterPro" id="IPR002355">
    <property type="entry name" value="Cu_oxidase_Cu_BS"/>
</dbReference>
<dbReference type="EMBL" id="CP001736">
    <property type="protein sequence ID" value="ADB30853.1"/>
    <property type="molecule type" value="Genomic_DNA"/>
</dbReference>
<evidence type="ECO:0000256" key="3">
    <source>
        <dbReference type="SAM" id="MobiDB-lite"/>
    </source>
</evidence>
<feature type="region of interest" description="Disordered" evidence="3">
    <location>
        <begin position="70"/>
        <end position="91"/>
    </location>
</feature>
<evidence type="ECO:0000259" key="5">
    <source>
        <dbReference type="Pfam" id="PF07731"/>
    </source>
</evidence>
<feature type="region of interest" description="Disordered" evidence="3">
    <location>
        <begin position="1"/>
        <end position="22"/>
    </location>
</feature>
<dbReference type="Gene3D" id="2.60.40.420">
    <property type="entry name" value="Cupredoxins - blue copper proteins"/>
    <property type="match status" value="3"/>
</dbReference>
<evidence type="ECO:0000259" key="6">
    <source>
        <dbReference type="Pfam" id="PF07732"/>
    </source>
</evidence>
<dbReference type="RefSeq" id="WP_012919409.1">
    <property type="nucleotide sequence ID" value="NC_013729.1"/>
</dbReference>
<evidence type="ECO:0000256" key="1">
    <source>
        <dbReference type="ARBA" id="ARBA00022723"/>
    </source>
</evidence>
<dbReference type="eggNOG" id="COG2132">
    <property type="taxonomic scope" value="Bacteria"/>
</dbReference>
<dbReference type="Pfam" id="PF07732">
    <property type="entry name" value="Cu-oxidase_3"/>
    <property type="match status" value="1"/>
</dbReference>
<evidence type="ECO:0000256" key="2">
    <source>
        <dbReference type="ARBA" id="ARBA00023002"/>
    </source>
</evidence>
<name>D2PNK1_KRIFD</name>
<dbReference type="GO" id="GO:0016491">
    <property type="term" value="F:oxidoreductase activity"/>
    <property type="evidence" value="ECO:0007669"/>
    <property type="project" value="UniProtKB-KW"/>
</dbReference>
<keyword evidence="8" id="KW-1185">Reference proteome</keyword>
<evidence type="ECO:0000256" key="4">
    <source>
        <dbReference type="SAM" id="Phobius"/>
    </source>
</evidence>
<protein>
    <submittedName>
        <fullName evidence="7">Multicopper oxidase type 3</fullName>
    </submittedName>
</protein>
<dbReference type="PANTHER" id="PTHR11709">
    <property type="entry name" value="MULTI-COPPER OXIDASE"/>
    <property type="match status" value="1"/>
</dbReference>
<feature type="domain" description="Plastocyanin-like" evidence="6">
    <location>
        <begin position="108"/>
        <end position="221"/>
    </location>
</feature>
<dbReference type="HOGENOM" id="CLU_009100_6_2_11"/>
<dbReference type="Proteomes" id="UP000007967">
    <property type="component" value="Chromosome"/>
</dbReference>
<dbReference type="GO" id="GO:0005507">
    <property type="term" value="F:copper ion binding"/>
    <property type="evidence" value="ECO:0007669"/>
    <property type="project" value="InterPro"/>
</dbReference>
<feature type="transmembrane region" description="Helical" evidence="4">
    <location>
        <begin position="31"/>
        <end position="49"/>
    </location>
</feature>
<keyword evidence="4" id="KW-1133">Transmembrane helix</keyword>
<dbReference type="InterPro" id="IPR011707">
    <property type="entry name" value="Cu-oxidase-like_N"/>
</dbReference>